<comment type="cofactor">
    <cofactor evidence="1">
        <name>FMN</name>
        <dbReference type="ChEBI" id="CHEBI:58210"/>
    </cofactor>
</comment>
<comment type="caution">
    <text evidence="9">The sequence shown here is derived from an EMBL/GenBank/DDBJ whole genome shotgun (WGS) entry which is preliminary data.</text>
</comment>
<feature type="binding site" evidence="7">
    <location>
        <position position="206"/>
    </location>
    <ligand>
        <name>FMN</name>
        <dbReference type="ChEBI" id="CHEBI:58210"/>
    </ligand>
</feature>
<dbReference type="PIRSF" id="PIRSF000138">
    <property type="entry name" value="Al-hdrx_acd_dh"/>
    <property type="match status" value="1"/>
</dbReference>
<dbReference type="PANTHER" id="PTHR10578">
    <property type="entry name" value="S -2-HYDROXY-ACID OXIDASE-RELATED"/>
    <property type="match status" value="1"/>
</dbReference>
<comment type="similarity">
    <text evidence="5">Belongs to the FMN-dependent alpha-hydroxy acid dehydrogenase family.</text>
</comment>
<reference evidence="9 10" key="1">
    <citation type="submission" date="2020-04" db="EMBL/GenBank/DDBJ databases">
        <title>Flammeovirgaceae bacterium KN852 isolated from deep sea.</title>
        <authorList>
            <person name="Zhang D.-C."/>
        </authorList>
    </citation>
    <scope>NUCLEOTIDE SEQUENCE [LARGE SCALE GENOMIC DNA]</scope>
    <source>
        <strain evidence="9 10">KN852</strain>
    </source>
</reference>
<dbReference type="FunFam" id="3.20.20.70:FF:000029">
    <property type="entry name" value="L-lactate dehydrogenase"/>
    <property type="match status" value="1"/>
</dbReference>
<dbReference type="InterPro" id="IPR013785">
    <property type="entry name" value="Aldolase_TIM"/>
</dbReference>
<feature type="active site" description="Proton acceptor" evidence="6">
    <location>
        <position position="303"/>
    </location>
</feature>
<evidence type="ECO:0000256" key="1">
    <source>
        <dbReference type="ARBA" id="ARBA00001917"/>
    </source>
</evidence>
<evidence type="ECO:0000259" key="8">
    <source>
        <dbReference type="PROSITE" id="PS51349"/>
    </source>
</evidence>
<dbReference type="PANTHER" id="PTHR10578:SF107">
    <property type="entry name" value="2-HYDROXYACID OXIDASE 1"/>
    <property type="match status" value="1"/>
</dbReference>
<dbReference type="InterPro" id="IPR037396">
    <property type="entry name" value="FMN_HAD"/>
</dbReference>
<keyword evidence="4" id="KW-0560">Oxidoreductase</keyword>
<feature type="binding site" evidence="7">
    <location>
        <begin position="357"/>
        <end position="358"/>
    </location>
    <ligand>
        <name>FMN</name>
        <dbReference type="ChEBI" id="CHEBI:58210"/>
    </ligand>
</feature>
<feature type="binding site" evidence="7">
    <location>
        <position position="75"/>
    </location>
    <ligand>
        <name>glyoxylate</name>
        <dbReference type="ChEBI" id="CHEBI:36655"/>
    </ligand>
</feature>
<dbReference type="Gene3D" id="3.20.20.70">
    <property type="entry name" value="Aldolase class I"/>
    <property type="match status" value="1"/>
</dbReference>
<feature type="domain" description="FMN hydroxy acid dehydrogenase" evidence="8">
    <location>
        <begin position="49"/>
        <end position="405"/>
    </location>
</feature>
<evidence type="ECO:0000313" key="9">
    <source>
        <dbReference type="EMBL" id="NMM47889.1"/>
    </source>
</evidence>
<evidence type="ECO:0000256" key="4">
    <source>
        <dbReference type="ARBA" id="ARBA00023002"/>
    </source>
</evidence>
<evidence type="ECO:0000256" key="5">
    <source>
        <dbReference type="ARBA" id="ARBA00024042"/>
    </source>
</evidence>
<feature type="binding site" evidence="7">
    <location>
        <begin position="334"/>
        <end position="338"/>
    </location>
    <ligand>
        <name>FMN</name>
        <dbReference type="ChEBI" id="CHEBI:58210"/>
    </ligand>
</feature>
<dbReference type="InterPro" id="IPR012133">
    <property type="entry name" value="Alpha-hydoxy_acid_DH_FMN"/>
</dbReference>
<dbReference type="Proteomes" id="UP000559010">
    <property type="component" value="Unassembled WGS sequence"/>
</dbReference>
<feature type="binding site" evidence="7">
    <location>
        <position position="157"/>
    </location>
    <ligand>
        <name>FMN</name>
        <dbReference type="ChEBI" id="CHEBI:58210"/>
    </ligand>
</feature>
<dbReference type="PROSITE" id="PS51349">
    <property type="entry name" value="FMN_HYDROXY_ACID_DH_2"/>
    <property type="match status" value="1"/>
</dbReference>
<feature type="binding site" evidence="7">
    <location>
        <position position="301"/>
    </location>
    <ligand>
        <name>FMN</name>
        <dbReference type="ChEBI" id="CHEBI:58210"/>
    </ligand>
</feature>
<keyword evidence="10" id="KW-1185">Reference proteome</keyword>
<dbReference type="AlphaFoldDB" id="A0A848J0S6"/>
<dbReference type="EMBL" id="JABBNU010000003">
    <property type="protein sequence ID" value="NMM47889.1"/>
    <property type="molecule type" value="Genomic_DNA"/>
</dbReference>
<feature type="binding site" evidence="7">
    <location>
        <position position="178"/>
    </location>
    <ligand>
        <name>FMN</name>
        <dbReference type="ChEBI" id="CHEBI:58210"/>
    </ligand>
</feature>
<evidence type="ECO:0000256" key="6">
    <source>
        <dbReference type="PIRSR" id="PIRSR000138-1"/>
    </source>
</evidence>
<dbReference type="RefSeq" id="WP_169678862.1">
    <property type="nucleotide sequence ID" value="NZ_JABBNU010000003.1"/>
</dbReference>
<evidence type="ECO:0000256" key="2">
    <source>
        <dbReference type="ARBA" id="ARBA00022630"/>
    </source>
</evidence>
<dbReference type="InterPro" id="IPR000262">
    <property type="entry name" value="FMN-dep_DH"/>
</dbReference>
<dbReference type="GO" id="GO:0016614">
    <property type="term" value="F:oxidoreductase activity, acting on CH-OH group of donors"/>
    <property type="evidence" value="ECO:0007669"/>
    <property type="project" value="UniProtKB-ARBA"/>
</dbReference>
<name>A0A848J0S6_9BACT</name>
<feature type="binding site" evidence="7">
    <location>
        <position position="306"/>
    </location>
    <ligand>
        <name>glyoxylate</name>
        <dbReference type="ChEBI" id="CHEBI:36655"/>
    </ligand>
</feature>
<keyword evidence="3 7" id="KW-0288">FMN</keyword>
<keyword evidence="2 7" id="KW-0285">Flavoprotein</keyword>
<proteinExistence type="inferred from homology"/>
<feature type="binding site" evidence="7">
    <location>
        <position position="215"/>
    </location>
    <ligand>
        <name>glyoxylate</name>
        <dbReference type="ChEBI" id="CHEBI:36655"/>
    </ligand>
</feature>
<feature type="binding site" evidence="7">
    <location>
        <begin position="128"/>
        <end position="130"/>
    </location>
    <ligand>
        <name>FMN</name>
        <dbReference type="ChEBI" id="CHEBI:58210"/>
    </ligand>
</feature>
<evidence type="ECO:0000313" key="10">
    <source>
        <dbReference type="Proteomes" id="UP000559010"/>
    </source>
</evidence>
<accession>A0A848J0S6</accession>
<dbReference type="SUPFAM" id="SSF51395">
    <property type="entry name" value="FMN-linked oxidoreductases"/>
    <property type="match status" value="1"/>
</dbReference>
<dbReference type="CDD" id="cd02809">
    <property type="entry name" value="alpha_hydroxyacid_oxid_FMN"/>
    <property type="match status" value="1"/>
</dbReference>
<organism evidence="9 10">
    <name type="scientific">Marinigracilibium pacificum</name>
    <dbReference type="NCBI Taxonomy" id="2729599"/>
    <lineage>
        <taxon>Bacteria</taxon>
        <taxon>Pseudomonadati</taxon>
        <taxon>Bacteroidota</taxon>
        <taxon>Cytophagia</taxon>
        <taxon>Cytophagales</taxon>
        <taxon>Flammeovirgaceae</taxon>
        <taxon>Marinigracilibium</taxon>
    </lineage>
</organism>
<feature type="binding site" evidence="7">
    <location>
        <position position="279"/>
    </location>
    <ligand>
        <name>FMN</name>
        <dbReference type="ChEBI" id="CHEBI:58210"/>
    </ligand>
</feature>
<evidence type="ECO:0000256" key="3">
    <source>
        <dbReference type="ARBA" id="ARBA00022643"/>
    </source>
</evidence>
<sequence length="405" mass="44931">MHDIQRRQLIKFLLASPIISMGLPSCIFDSDSGERTNEEIVEVIDSLIKSPEDAMNIFDFRDVAKSKLPPAHYGYIETGVLDNRTLKENENGFERIKIKARRLVGEMEVDLSTEILGENWSSPIIICPCGSQKAFHNDGEEATSRAAKKEMHQMMLSTVSTTSIEKVNELKGTPAWFQLYPDNDFQNTQAIIDRVRNAGCDTIVLTIDMDHADKREALWKSIKLDTRDCKSCHGETKEGWVDGKPMISTLEKEYEFHKGMDWEFIARLKDFWKGKLLLKGVVSSEDAQLSLNEGVDGIIVSNHGGRATDSGRASIDCLPEVVSVTNGKIPVILDGGIRRGGDIFKALALGASAVGIGRPYLWGLAAFGQPGVEMVLKILKEEFKLVMKQTGTRSISEINKGSLVI</sequence>
<gene>
    <name evidence="9" type="ORF">HH304_05715</name>
</gene>
<evidence type="ECO:0000256" key="7">
    <source>
        <dbReference type="PIRSR" id="PIRSR000138-2"/>
    </source>
</evidence>
<feature type="binding site" evidence="7">
    <location>
        <position position="180"/>
    </location>
    <ligand>
        <name>glyoxylate</name>
        <dbReference type="ChEBI" id="CHEBI:36655"/>
    </ligand>
</feature>
<protein>
    <submittedName>
        <fullName evidence="9">Alpha-hydroxy-acid oxidizing protein</fullName>
    </submittedName>
</protein>
<feature type="binding site" evidence="7">
    <location>
        <position position="303"/>
    </location>
    <ligand>
        <name>glyoxylate</name>
        <dbReference type="ChEBI" id="CHEBI:36655"/>
    </ligand>
</feature>
<dbReference type="Pfam" id="PF01070">
    <property type="entry name" value="FMN_dh"/>
    <property type="match status" value="1"/>
</dbReference>
<dbReference type="GO" id="GO:0010181">
    <property type="term" value="F:FMN binding"/>
    <property type="evidence" value="ECO:0007669"/>
    <property type="project" value="InterPro"/>
</dbReference>